<sequence>MVIAEDATSLREGLAVLLPRRGTVATVGTVHEIRPLACGPDVASLDARTFLGFGDEGLRVASA</sequence>
<name>A0ABW6YBY1_9ACTN</name>
<dbReference type="RefSeq" id="WP_391934631.1">
    <property type="nucleotide sequence ID" value="NZ_JBIBSM010000006.1"/>
</dbReference>
<dbReference type="Proteomes" id="UP001603013">
    <property type="component" value="Unassembled WGS sequence"/>
</dbReference>
<proteinExistence type="predicted"/>
<keyword evidence="2" id="KW-1185">Reference proteome</keyword>
<accession>A0ABW6YBY1</accession>
<evidence type="ECO:0000313" key="2">
    <source>
        <dbReference type="Proteomes" id="UP001603013"/>
    </source>
</evidence>
<reference evidence="1 2" key="1">
    <citation type="submission" date="2024-10" db="EMBL/GenBank/DDBJ databases">
        <title>The Natural Products Discovery Center: Release of the First 8490 Sequenced Strains for Exploring Actinobacteria Biosynthetic Diversity.</title>
        <authorList>
            <person name="Kalkreuter E."/>
            <person name="Kautsar S.A."/>
            <person name="Yang D."/>
            <person name="Bader C.D."/>
            <person name="Teijaro C.N."/>
            <person name="Fluegel L."/>
            <person name="Davis C.M."/>
            <person name="Simpson J.R."/>
            <person name="Lauterbach L."/>
            <person name="Steele A.D."/>
            <person name="Gui C."/>
            <person name="Meng S."/>
            <person name="Li G."/>
            <person name="Viehrig K."/>
            <person name="Ye F."/>
            <person name="Su P."/>
            <person name="Kiefer A.F."/>
            <person name="Nichols A."/>
            <person name="Cepeda A.J."/>
            <person name="Yan W."/>
            <person name="Fan B."/>
            <person name="Jiang Y."/>
            <person name="Adhikari A."/>
            <person name="Zheng C.-J."/>
            <person name="Schuster L."/>
            <person name="Cowan T.M."/>
            <person name="Smanski M.J."/>
            <person name="Chevrette M.G."/>
            <person name="De Carvalho L.P.S."/>
            <person name="Shen B."/>
        </authorList>
    </citation>
    <scope>NUCLEOTIDE SEQUENCE [LARGE SCALE GENOMIC DNA]</scope>
    <source>
        <strain evidence="1 2">NPDC015755</strain>
    </source>
</reference>
<organism evidence="1 2">
    <name type="scientific">Streptomyces lateritius</name>
    <dbReference type="NCBI Taxonomy" id="67313"/>
    <lineage>
        <taxon>Bacteria</taxon>
        <taxon>Bacillati</taxon>
        <taxon>Actinomycetota</taxon>
        <taxon>Actinomycetes</taxon>
        <taxon>Kitasatosporales</taxon>
        <taxon>Streptomycetaceae</taxon>
        <taxon>Streptomyces</taxon>
    </lineage>
</organism>
<gene>
    <name evidence="1" type="ORF">ACF05T_14695</name>
</gene>
<comment type="caution">
    <text evidence="1">The sequence shown here is derived from an EMBL/GenBank/DDBJ whole genome shotgun (WGS) entry which is preliminary data.</text>
</comment>
<evidence type="ECO:0000313" key="1">
    <source>
        <dbReference type="EMBL" id="MFF8277338.1"/>
    </source>
</evidence>
<dbReference type="EMBL" id="JBIBSM010000006">
    <property type="protein sequence ID" value="MFF8277338.1"/>
    <property type="molecule type" value="Genomic_DNA"/>
</dbReference>
<protein>
    <submittedName>
        <fullName evidence="1">Uncharacterized protein</fullName>
    </submittedName>
</protein>